<sequence length="1442" mass="160307">MGKKPHPPRNAGNGKKTANAVPDSDHIVFTNDKDKSRKQTNRQSGGPVKPGASKDGSDQQQQQPPRPDARKIIGGESWTGKLPQTLLSEHCQKQKWMKPDFSMRRVPGGGYQSAVTLSSKNAKTGEVTTLPPFLLPPDKRVLSTEPSALEARHFAATWTLFRISSMKNMHMMLPPKYRDLWRGEFAKIKQDDIKAGLDWMYAADPFVAKQERDAAKAEAEKRRLALAKENEKAAKENNLLFAPNQSGSSQGRGSKAWQNALLAEMGNDLRKSVEKIVRKSAIWNPYNDRLPREEHMGAVKGLVELGFRQSHIEEALEQCKDQEEALEWLLIYVPEDDLPRWAFPEGYSAGITFASGNLAKESSIRRLAAAGYSADECEDAYRESNSNEDLAAAILQRELCHDTALDHTFQNIAETGRQWQEELETLESIFGDRFASDSPTSVTVLLSLPNNTDKSIQVKFTKPPGPYPDVLPTLSLLSKDVPAYIRLSATRKSLDWAKESLLGEPMMFGIVDWLETGLPDIMESPGRLRDIALSSSTSQSVGLKSKTRDRDEGFRKKRTKLTKLDDNVVYESWKAKQITPQQQKMLHARQGLPAWNVREAVITEVKTHQVTIISGETGSGKSTQSVQFILDDMIKDLKGAGANILCTQPRRISALGLADRVSAERCTSVGDEIGYIIRGDSKITAATKITFMTTGVLLRRLQSFDMSGSLQDISHIVVDEVHERSLDTDFLLALLRDALQDNPHLRVVLMSATLDAKAFIDYFGGSREVGLINIAGRTYPVQDYYLDDVVHLTNFQNKQSNNIDDDEAQIPLERSMNELSIGKTIQNMGFGINYNLIAATVRYIDQSLGDKDGAILIFLPGTLEIDRSLNAVSAIPNIYALPLHASLMPSEQKLVFLPAPGRKRKVIAATNVAETSITIEDVVAVIDTGRVKETVYDSENRVVRLEEVWASQAACKQRRGRAGRVRQGDCYKLFTRRIEEQMAPRPLPEIRRVPLEQLCLSVKATDEKRDVTAFLRQTLTPPEEGAVGIALQLLHQIGALEDGHLTALGRYLALIPADLRCAKLLVYGSIFGCLEPCLTIASILSVKSPFVSPRDKREEAQAARNAFSDGTGDLLLDLKAYNEWSEISKTRPRREVQTWCSTNFLSSQTLRDITSTRSDLLSSLKDACLIPPQYRTSFTTSSNLTPYHNTLNKNSPSTTLLRALIAGSLSPQIARIDFPSKKFAASITGAVELDPEARTIKYFDHPPLLPSTTTADPSNHNDAKTPPTPTPQLSPTYTPRLFPHPSTPYFHHPTYPSTTTFVSYFSKLHTSKLFIRDLTPFNLYTLLLFCAPPSSSSSSGIHLHPTSPGPNIHVGPHGWIKIKGWARIGVLVKGLKRCLDRVLERRVETGWSAALAPAPGDSDSDGNDHEDEKMNNKEEEEEEDKMIIDLVRKCVEFNGMDR</sequence>
<dbReference type="EMBL" id="LCWF01000182">
    <property type="protein sequence ID" value="KKY15602.1"/>
    <property type="molecule type" value="Genomic_DNA"/>
</dbReference>
<dbReference type="SMART" id="SM00847">
    <property type="entry name" value="HA2"/>
    <property type="match status" value="1"/>
</dbReference>
<dbReference type="Gene3D" id="3.10.110.10">
    <property type="entry name" value="Ubiquitin Conjugating Enzyme"/>
    <property type="match status" value="1"/>
</dbReference>
<dbReference type="InterPro" id="IPR056890">
    <property type="entry name" value="UBA_DHX29-like"/>
</dbReference>
<keyword evidence="6" id="KW-0175">Coiled coil</keyword>
<dbReference type="PANTHER" id="PTHR18934">
    <property type="entry name" value="ATP-DEPENDENT RNA HELICASE"/>
    <property type="match status" value="1"/>
</dbReference>
<dbReference type="Pfam" id="PF26026">
    <property type="entry name" value="RNA_hel_CTD"/>
    <property type="match status" value="1"/>
</dbReference>
<dbReference type="CDD" id="cd23827">
    <property type="entry name" value="RWD_YLR419W-like"/>
    <property type="match status" value="1"/>
</dbReference>
<name>A0A0G2DXH1_PHACM</name>
<dbReference type="PROSITE" id="PS51192">
    <property type="entry name" value="HELICASE_ATP_BIND_1"/>
    <property type="match status" value="1"/>
</dbReference>
<dbReference type="InterPro" id="IPR011709">
    <property type="entry name" value="DEAD-box_helicase_OB_fold"/>
</dbReference>
<dbReference type="FunFam" id="3.40.50.300:FF:001214">
    <property type="entry name" value="DExH-box ATP-dependent RNA helicase"/>
    <property type="match status" value="1"/>
</dbReference>
<keyword evidence="13" id="KW-1185">Reference proteome</keyword>
<dbReference type="GO" id="GO:0005524">
    <property type="term" value="F:ATP binding"/>
    <property type="evidence" value="ECO:0007669"/>
    <property type="project" value="UniProtKB-KW"/>
</dbReference>
<dbReference type="Pfam" id="PF05773">
    <property type="entry name" value="RWD"/>
    <property type="match status" value="1"/>
</dbReference>
<evidence type="ECO:0000256" key="7">
    <source>
        <dbReference type="SAM" id="MobiDB-lite"/>
    </source>
</evidence>
<keyword evidence="4" id="KW-0347">Helicase</keyword>
<dbReference type="InterPro" id="IPR016135">
    <property type="entry name" value="UBQ-conjugating_enzyme/RWD"/>
</dbReference>
<dbReference type="GO" id="GO:0016787">
    <property type="term" value="F:hydrolase activity"/>
    <property type="evidence" value="ECO:0007669"/>
    <property type="project" value="UniProtKB-KW"/>
</dbReference>
<keyword evidence="2" id="KW-0547">Nucleotide-binding</keyword>
<gene>
    <name evidence="12" type="ORF">UCRPC4_g06234</name>
</gene>
<dbReference type="InterPro" id="IPR059023">
    <property type="entry name" value="RNA_hel_CTD"/>
</dbReference>
<dbReference type="SMART" id="SM00487">
    <property type="entry name" value="DEXDc"/>
    <property type="match status" value="1"/>
</dbReference>
<organism evidence="12 13">
    <name type="scientific">Phaeomoniella chlamydospora</name>
    <name type="common">Phaeoacremonium chlamydosporum</name>
    <dbReference type="NCBI Taxonomy" id="158046"/>
    <lineage>
        <taxon>Eukaryota</taxon>
        <taxon>Fungi</taxon>
        <taxon>Dikarya</taxon>
        <taxon>Ascomycota</taxon>
        <taxon>Pezizomycotina</taxon>
        <taxon>Eurotiomycetes</taxon>
        <taxon>Chaetothyriomycetidae</taxon>
        <taxon>Phaeomoniellales</taxon>
        <taxon>Phaeomoniellaceae</taxon>
        <taxon>Phaeomoniella</taxon>
    </lineage>
</organism>
<evidence type="ECO:0000256" key="1">
    <source>
        <dbReference type="ARBA" id="ARBA00012552"/>
    </source>
</evidence>
<feature type="compositionally biased region" description="Basic and acidic residues" evidence="7">
    <location>
        <begin position="1406"/>
        <end position="1417"/>
    </location>
</feature>
<accession>A0A0G2DXH1</accession>
<comment type="caution">
    <text evidence="12">The sequence shown here is derived from an EMBL/GenBank/DDBJ whole genome shotgun (WGS) entry which is preliminary data.</text>
</comment>
<dbReference type="InterPro" id="IPR011545">
    <property type="entry name" value="DEAD/DEAH_box_helicase_dom"/>
</dbReference>
<protein>
    <recommendedName>
        <fullName evidence="1">RNA helicase</fullName>
        <ecNumber evidence="1">3.6.4.13</ecNumber>
    </recommendedName>
</protein>
<dbReference type="CDD" id="cd17917">
    <property type="entry name" value="DEXHc_RHA-like"/>
    <property type="match status" value="1"/>
</dbReference>
<dbReference type="Pfam" id="PF07717">
    <property type="entry name" value="OB_NTP_bind"/>
    <property type="match status" value="1"/>
</dbReference>
<dbReference type="OrthoDB" id="5600252at2759"/>
<dbReference type="PROSITE" id="PS50030">
    <property type="entry name" value="UBA"/>
    <property type="match status" value="2"/>
</dbReference>
<feature type="region of interest" description="Disordered" evidence="7">
    <location>
        <begin position="1394"/>
        <end position="1425"/>
    </location>
</feature>
<feature type="region of interest" description="Disordered" evidence="7">
    <location>
        <begin position="1"/>
        <end position="81"/>
    </location>
</feature>
<dbReference type="InterPro" id="IPR015940">
    <property type="entry name" value="UBA"/>
</dbReference>
<feature type="domain" description="UBA" evidence="8">
    <location>
        <begin position="358"/>
        <end position="398"/>
    </location>
</feature>
<dbReference type="GO" id="GO:0003724">
    <property type="term" value="F:RNA helicase activity"/>
    <property type="evidence" value="ECO:0007669"/>
    <property type="project" value="UniProtKB-EC"/>
</dbReference>
<dbReference type="SMART" id="SM00490">
    <property type="entry name" value="HELICc"/>
    <property type="match status" value="1"/>
</dbReference>
<keyword evidence="3" id="KW-0378">Hydrolase</keyword>
<evidence type="ECO:0000256" key="4">
    <source>
        <dbReference type="ARBA" id="ARBA00022806"/>
    </source>
</evidence>
<dbReference type="Pfam" id="PF00271">
    <property type="entry name" value="Helicase_C"/>
    <property type="match status" value="1"/>
</dbReference>
<dbReference type="Pfam" id="PF24385">
    <property type="entry name" value="DSRM_DHX29"/>
    <property type="match status" value="1"/>
</dbReference>
<dbReference type="SUPFAM" id="SSF52540">
    <property type="entry name" value="P-loop containing nucleoside triphosphate hydrolases"/>
    <property type="match status" value="1"/>
</dbReference>
<dbReference type="GO" id="GO:1990904">
    <property type="term" value="C:ribonucleoprotein complex"/>
    <property type="evidence" value="ECO:0007669"/>
    <property type="project" value="UniProtKB-ARBA"/>
</dbReference>
<dbReference type="Pfam" id="PF21010">
    <property type="entry name" value="HA2_C"/>
    <property type="match status" value="1"/>
</dbReference>
<feature type="compositionally biased region" description="Polar residues" evidence="7">
    <location>
        <begin position="1250"/>
        <end position="1260"/>
    </location>
</feature>
<dbReference type="InterPro" id="IPR027417">
    <property type="entry name" value="P-loop_NTPase"/>
</dbReference>
<dbReference type="PROSITE" id="PS00690">
    <property type="entry name" value="DEAH_ATP_HELICASE"/>
    <property type="match status" value="1"/>
</dbReference>
<dbReference type="PANTHER" id="PTHR18934:SF267">
    <property type="entry name" value="ATP-DEPENDENT RNA HELICASE YLR419W-RELATED"/>
    <property type="match status" value="1"/>
</dbReference>
<dbReference type="Proteomes" id="UP000053317">
    <property type="component" value="Unassembled WGS sequence"/>
</dbReference>
<evidence type="ECO:0000259" key="11">
    <source>
        <dbReference type="PROSITE" id="PS51194"/>
    </source>
</evidence>
<dbReference type="InterPro" id="IPR006575">
    <property type="entry name" value="RWD_dom"/>
</dbReference>
<keyword evidence="5" id="KW-0067">ATP-binding</keyword>
<evidence type="ECO:0000313" key="12">
    <source>
        <dbReference type="EMBL" id="KKY15602.1"/>
    </source>
</evidence>
<evidence type="ECO:0000259" key="8">
    <source>
        <dbReference type="PROSITE" id="PS50030"/>
    </source>
</evidence>
<proteinExistence type="predicted"/>
<feature type="compositionally biased region" description="Basic and acidic residues" evidence="7">
    <location>
        <begin position="23"/>
        <end position="37"/>
    </location>
</feature>
<feature type="compositionally biased region" description="Low complexity" evidence="7">
    <location>
        <begin position="51"/>
        <end position="63"/>
    </location>
</feature>
<dbReference type="PROSITE" id="PS51194">
    <property type="entry name" value="HELICASE_CTER"/>
    <property type="match status" value="1"/>
</dbReference>
<dbReference type="Gene3D" id="3.40.50.300">
    <property type="entry name" value="P-loop containing nucleotide triphosphate hydrolases"/>
    <property type="match status" value="2"/>
</dbReference>
<dbReference type="SMART" id="SM00165">
    <property type="entry name" value="UBA"/>
    <property type="match status" value="2"/>
</dbReference>
<evidence type="ECO:0000256" key="3">
    <source>
        <dbReference type="ARBA" id="ARBA00022801"/>
    </source>
</evidence>
<dbReference type="CDD" id="cd18791">
    <property type="entry name" value="SF2_C_RHA"/>
    <property type="match status" value="1"/>
</dbReference>
<dbReference type="Pfam" id="PF24899">
    <property type="entry name" value="UBA_DHX29"/>
    <property type="match status" value="1"/>
</dbReference>
<dbReference type="InterPro" id="IPR001650">
    <property type="entry name" value="Helicase_C-like"/>
</dbReference>
<dbReference type="GO" id="GO:0003723">
    <property type="term" value="F:RNA binding"/>
    <property type="evidence" value="ECO:0007669"/>
    <property type="project" value="TreeGrafter"/>
</dbReference>
<dbReference type="PROSITE" id="PS50908">
    <property type="entry name" value="RWD"/>
    <property type="match status" value="1"/>
</dbReference>
<dbReference type="Pfam" id="PF00270">
    <property type="entry name" value="DEAD"/>
    <property type="match status" value="1"/>
</dbReference>
<dbReference type="Pfam" id="PF04408">
    <property type="entry name" value="WHD_HA2"/>
    <property type="match status" value="1"/>
</dbReference>
<dbReference type="FunFam" id="3.40.50.300:FF:000868">
    <property type="entry name" value="DEAD/DEAH box helicase, putative"/>
    <property type="match status" value="1"/>
</dbReference>
<evidence type="ECO:0000256" key="2">
    <source>
        <dbReference type="ARBA" id="ARBA00022741"/>
    </source>
</evidence>
<dbReference type="SUPFAM" id="SSF54495">
    <property type="entry name" value="UBC-like"/>
    <property type="match status" value="1"/>
</dbReference>
<feature type="domain" description="Helicase C-terminal" evidence="11">
    <location>
        <begin position="843"/>
        <end position="1006"/>
    </location>
</feature>
<dbReference type="EC" id="3.6.4.13" evidence="1"/>
<dbReference type="InterPro" id="IPR009060">
    <property type="entry name" value="UBA-like_sf"/>
</dbReference>
<reference evidence="12 13" key="2">
    <citation type="submission" date="2015-05" db="EMBL/GenBank/DDBJ databases">
        <authorList>
            <person name="Morales-Cruz A."/>
            <person name="Amrine K.C."/>
            <person name="Cantu D."/>
        </authorList>
    </citation>
    <scope>NUCLEOTIDE SEQUENCE [LARGE SCALE GENOMIC DNA]</scope>
    <source>
        <strain evidence="12">UCRPC4</strain>
    </source>
</reference>
<feature type="domain" description="Helicase ATP-binding" evidence="10">
    <location>
        <begin position="602"/>
        <end position="772"/>
    </location>
</feature>
<evidence type="ECO:0000256" key="5">
    <source>
        <dbReference type="ARBA" id="ARBA00022840"/>
    </source>
</evidence>
<dbReference type="SUPFAM" id="SSF46934">
    <property type="entry name" value="UBA-like"/>
    <property type="match status" value="1"/>
</dbReference>
<evidence type="ECO:0000259" key="9">
    <source>
        <dbReference type="PROSITE" id="PS50908"/>
    </source>
</evidence>
<evidence type="ECO:0000313" key="13">
    <source>
        <dbReference type="Proteomes" id="UP000053317"/>
    </source>
</evidence>
<dbReference type="FunFam" id="1.20.120.1080:FF:000002">
    <property type="entry name" value="Putative ATP-dependent RNA helicase DHX36"/>
    <property type="match status" value="1"/>
</dbReference>
<dbReference type="InterPro" id="IPR014001">
    <property type="entry name" value="Helicase_ATP-bd"/>
</dbReference>
<dbReference type="InterPro" id="IPR056328">
    <property type="entry name" value="DSRM_DHX29"/>
</dbReference>
<feature type="domain" description="UBA" evidence="8">
    <location>
        <begin position="291"/>
        <end position="332"/>
    </location>
</feature>
<dbReference type="InterPro" id="IPR007502">
    <property type="entry name" value="Helicase-assoc_dom"/>
</dbReference>
<dbReference type="Gene3D" id="1.20.120.1080">
    <property type="match status" value="1"/>
</dbReference>
<evidence type="ECO:0000256" key="6">
    <source>
        <dbReference type="SAM" id="Coils"/>
    </source>
</evidence>
<dbReference type="InterPro" id="IPR002464">
    <property type="entry name" value="DNA/RNA_helicase_DEAH_CS"/>
</dbReference>
<reference evidence="12 13" key="1">
    <citation type="submission" date="2015-05" db="EMBL/GenBank/DDBJ databases">
        <title>Distinctive expansion of gene families associated with plant cell wall degradation and secondary metabolism in the genomes of grapevine trunk pathogens.</title>
        <authorList>
            <person name="Lawrence D.P."/>
            <person name="Travadon R."/>
            <person name="Rolshausen P.E."/>
            <person name="Baumgartner K."/>
        </authorList>
    </citation>
    <scope>NUCLEOTIDE SEQUENCE [LARGE SCALE GENOMIC DNA]</scope>
    <source>
        <strain evidence="12">UCRPC4</strain>
    </source>
</reference>
<evidence type="ECO:0000259" key="10">
    <source>
        <dbReference type="PROSITE" id="PS51192"/>
    </source>
</evidence>
<dbReference type="InterPro" id="IPR048333">
    <property type="entry name" value="HA2_WH"/>
</dbReference>
<feature type="domain" description="RWD" evidence="9">
    <location>
        <begin position="421"/>
        <end position="521"/>
    </location>
</feature>
<feature type="region of interest" description="Disordered" evidence="7">
    <location>
        <begin position="1245"/>
        <end position="1276"/>
    </location>
</feature>
<feature type="coiled-coil region" evidence="6">
    <location>
        <begin position="207"/>
        <end position="237"/>
    </location>
</feature>